<evidence type="ECO:0000256" key="1">
    <source>
        <dbReference type="ARBA" id="ARBA00004141"/>
    </source>
</evidence>
<evidence type="ECO:0000256" key="4">
    <source>
        <dbReference type="ARBA" id="ARBA00022989"/>
    </source>
</evidence>
<keyword evidence="5 7" id="KW-0472">Membrane</keyword>
<dbReference type="OMA" id="TLWAHFY"/>
<comment type="subcellular location">
    <subcellularLocation>
        <location evidence="1">Membrane</location>
        <topology evidence="1">Multi-pass membrane protein</topology>
    </subcellularLocation>
</comment>
<dbReference type="EMBL" id="JPKZ01000641">
    <property type="protein sequence ID" value="KHN86169.1"/>
    <property type="molecule type" value="Genomic_DNA"/>
</dbReference>
<dbReference type="GO" id="GO:0012505">
    <property type="term" value="C:endomembrane system"/>
    <property type="evidence" value="ECO:0007669"/>
    <property type="project" value="TreeGrafter"/>
</dbReference>
<evidence type="ECO:0000256" key="3">
    <source>
        <dbReference type="ARBA" id="ARBA00022692"/>
    </source>
</evidence>
<dbReference type="AlphaFoldDB" id="A0A0B2VXK7"/>
<comment type="similarity">
    <text evidence="2">Belongs to the CLPTM1 family.</text>
</comment>
<keyword evidence="9" id="KW-1185">Reference proteome</keyword>
<evidence type="ECO:0000256" key="5">
    <source>
        <dbReference type="ARBA" id="ARBA00023136"/>
    </source>
</evidence>
<feature type="transmembrane region" description="Helical" evidence="7">
    <location>
        <begin position="505"/>
        <end position="524"/>
    </location>
</feature>
<feature type="transmembrane region" description="Helical" evidence="7">
    <location>
        <begin position="359"/>
        <end position="379"/>
    </location>
</feature>
<feature type="region of interest" description="Disordered" evidence="6">
    <location>
        <begin position="655"/>
        <end position="677"/>
    </location>
</feature>
<evidence type="ECO:0000256" key="6">
    <source>
        <dbReference type="SAM" id="MobiDB-lite"/>
    </source>
</evidence>
<dbReference type="STRING" id="6265.A0A0B2VXK7"/>
<dbReference type="Pfam" id="PF05602">
    <property type="entry name" value="CLPTM1"/>
    <property type="match status" value="1"/>
</dbReference>
<feature type="transmembrane region" description="Helical" evidence="7">
    <location>
        <begin position="530"/>
        <end position="551"/>
    </location>
</feature>
<dbReference type="GO" id="GO:0016020">
    <property type="term" value="C:membrane"/>
    <property type="evidence" value="ECO:0007669"/>
    <property type="project" value="UniProtKB-SubCell"/>
</dbReference>
<feature type="transmembrane region" description="Helical" evidence="7">
    <location>
        <begin position="399"/>
        <end position="415"/>
    </location>
</feature>
<proteinExistence type="inferred from homology"/>
<organism evidence="8 9">
    <name type="scientific">Toxocara canis</name>
    <name type="common">Canine roundworm</name>
    <dbReference type="NCBI Taxonomy" id="6265"/>
    <lineage>
        <taxon>Eukaryota</taxon>
        <taxon>Metazoa</taxon>
        <taxon>Ecdysozoa</taxon>
        <taxon>Nematoda</taxon>
        <taxon>Chromadorea</taxon>
        <taxon>Rhabditida</taxon>
        <taxon>Spirurina</taxon>
        <taxon>Ascaridomorpha</taxon>
        <taxon>Ascaridoidea</taxon>
        <taxon>Toxocaridae</taxon>
        <taxon>Toxocara</taxon>
    </lineage>
</organism>
<evidence type="ECO:0000313" key="8">
    <source>
        <dbReference type="EMBL" id="KHN86169.1"/>
    </source>
</evidence>
<keyword evidence="3 7" id="KW-0812">Transmembrane</keyword>
<feature type="compositionally biased region" description="Basic and acidic residues" evidence="6">
    <location>
        <begin position="662"/>
        <end position="677"/>
    </location>
</feature>
<dbReference type="PANTHER" id="PTHR21347">
    <property type="entry name" value="CLEFT LIP AND PALATE ASSOCIATED TRANSMEMBRANE PROTEIN-RELATED"/>
    <property type="match status" value="1"/>
</dbReference>
<dbReference type="OrthoDB" id="378564at2759"/>
<keyword evidence="4 7" id="KW-1133">Transmembrane helix</keyword>
<evidence type="ECO:0000313" key="9">
    <source>
        <dbReference type="Proteomes" id="UP000031036"/>
    </source>
</evidence>
<evidence type="ECO:0000256" key="7">
    <source>
        <dbReference type="SAM" id="Phobius"/>
    </source>
</evidence>
<protein>
    <submittedName>
        <fullName evidence="8">Cleft lip and palate transmembrane protein 1</fullName>
    </submittedName>
</protein>
<dbReference type="InterPro" id="IPR008429">
    <property type="entry name" value="CLPTM1"/>
</dbReference>
<name>A0A0B2VXK7_TOXCA</name>
<accession>A0A0B2VXK7</accession>
<dbReference type="PANTHER" id="PTHR21347:SF14">
    <property type="entry name" value="LIPID SCRAMBLASE CLPTM1-RELATED"/>
    <property type="match status" value="1"/>
</dbReference>
<evidence type="ECO:0000256" key="2">
    <source>
        <dbReference type="ARBA" id="ARBA00009310"/>
    </source>
</evidence>
<reference evidence="8 9" key="1">
    <citation type="submission" date="2014-11" db="EMBL/GenBank/DDBJ databases">
        <title>Genetic blueprint of the zoonotic pathogen Toxocara canis.</title>
        <authorList>
            <person name="Zhu X.-Q."/>
            <person name="Korhonen P.K."/>
            <person name="Cai H."/>
            <person name="Young N.D."/>
            <person name="Nejsum P."/>
            <person name="von Samson-Himmelstjerna G."/>
            <person name="Boag P.R."/>
            <person name="Tan P."/>
            <person name="Li Q."/>
            <person name="Min J."/>
            <person name="Yang Y."/>
            <person name="Wang X."/>
            <person name="Fang X."/>
            <person name="Hall R.S."/>
            <person name="Hofmann A."/>
            <person name="Sternberg P.W."/>
            <person name="Jex A.R."/>
            <person name="Gasser R.B."/>
        </authorList>
    </citation>
    <scope>NUCLEOTIDE SEQUENCE [LARGE SCALE GENOMIC DNA]</scope>
    <source>
        <strain evidence="8">PN_DK_2014</strain>
    </source>
</reference>
<sequence length="677" mass="78536">MWECALLEDGHSQTSNIPVMGNIRHVNVFGDSERGKNGNKVRNGTGYDMWAFIKDLLYRMMIVCFFIYLSKSFMGNHGGSRLNGSGPDGSKTVFPPSKNLFPPGQKFDLYVYFSESMDQFTSFNERKALFWKETDLVYGDWTSGPNGDGTRFKSASFPTPPALLNNGSMYIHVFIVKRGQSPDPRDRHYVKREVIYHVRQLNKYKKKYYKKTQNLLTGKTEQSEEDRKKADVMNFEVLNHWHPNLTISLVDDHTAWQKGALPSPLDEAVKFEPITNTYQPIFFFNDYWNLGAEFMPINETVRELNFTLTYAPLSLFKWQLYASQQMRGKWSQLLGGDIFEEGDDDQDSIKQALLETNPILLAVTIIVSILHTIFEFLAFKNDIQFWRSRKSLEGLSVRSVLFNVFQSGIVFLYICDNDTSIVVKLSVGIGLLIEMWKIPKCLNITISSAPFIFRFIRTGRRTPITCFFIDRTKKIFGILPKVIFSDKGSYVESDTKQYDELAFKYLSWVLFPLLGGYAVYSLVYVEQRGWYSWVLGMLYGFLLTFGFIMMTPQLFINYKLKSVAHLPWRMLTYKFINTFIDDLFAFVIRMPTMYRIGCFRDDIIFLVYIYQRWIYRVDPTRVNEYGVSFEDLTGEKAAEEERKKLEAINNVAASGHSCTTDGRTRDGNTSYENKKNR</sequence>
<comment type="caution">
    <text evidence="8">The sequence shown here is derived from an EMBL/GenBank/DDBJ whole genome shotgun (WGS) entry which is preliminary data.</text>
</comment>
<gene>
    <name evidence="8" type="primary">CLPTM1</name>
    <name evidence="8" type="ORF">Tcan_05581</name>
</gene>
<dbReference type="Proteomes" id="UP000031036">
    <property type="component" value="Unassembled WGS sequence"/>
</dbReference>